<protein>
    <submittedName>
        <fullName evidence="2">Uncharacterized protein</fullName>
    </submittedName>
</protein>
<dbReference type="Gene3D" id="2.40.10.120">
    <property type="match status" value="1"/>
</dbReference>
<dbReference type="InterPro" id="IPR009003">
    <property type="entry name" value="Peptidase_S1_PA"/>
</dbReference>
<dbReference type="WBParaSite" id="ACRNAN_Path_172.g616.t1">
    <property type="protein sequence ID" value="ACRNAN_Path_172.g616.t1"/>
    <property type="gene ID" value="ACRNAN_Path_172.g616"/>
</dbReference>
<dbReference type="Proteomes" id="UP000887540">
    <property type="component" value="Unplaced"/>
</dbReference>
<organism evidence="1 2">
    <name type="scientific">Acrobeloides nanus</name>
    <dbReference type="NCBI Taxonomy" id="290746"/>
    <lineage>
        <taxon>Eukaryota</taxon>
        <taxon>Metazoa</taxon>
        <taxon>Ecdysozoa</taxon>
        <taxon>Nematoda</taxon>
        <taxon>Chromadorea</taxon>
        <taxon>Rhabditida</taxon>
        <taxon>Tylenchina</taxon>
        <taxon>Cephalobomorpha</taxon>
        <taxon>Cephaloboidea</taxon>
        <taxon>Cephalobidae</taxon>
        <taxon>Acrobeloides</taxon>
    </lineage>
</organism>
<evidence type="ECO:0000313" key="2">
    <source>
        <dbReference type="WBParaSite" id="ACRNAN_Path_172.g616.t1"/>
    </source>
</evidence>
<evidence type="ECO:0000313" key="1">
    <source>
        <dbReference type="Proteomes" id="UP000887540"/>
    </source>
</evidence>
<accession>A0A914C312</accession>
<proteinExistence type="predicted"/>
<sequence length="206" mass="22205">MVACATAVSVDILATCYHCLSSSIRSGPGIEEEKAHREAVVHLTNSSTGEKVQARIAIYSVENDVALLQTLNDAKLMDGKEIVLDDAYVGQPYYILGTPISDDEAPLQVISGRISAKFIRTLTKQTIHDLHGHGGARVGASGGAAFARHLDYGKAHFLGIVVSGPSISHDTKIGTFVSSNYVKMISSGTLYAIYMLFKNRDNVFKF</sequence>
<dbReference type="Pfam" id="PF13365">
    <property type="entry name" value="Trypsin_2"/>
    <property type="match status" value="1"/>
</dbReference>
<name>A0A914C312_9BILA</name>
<reference evidence="2" key="1">
    <citation type="submission" date="2022-11" db="UniProtKB">
        <authorList>
            <consortium name="WormBaseParasite"/>
        </authorList>
    </citation>
    <scope>IDENTIFICATION</scope>
</reference>
<keyword evidence="1" id="KW-1185">Reference proteome</keyword>
<dbReference type="SUPFAM" id="SSF50494">
    <property type="entry name" value="Trypsin-like serine proteases"/>
    <property type="match status" value="1"/>
</dbReference>
<dbReference type="AlphaFoldDB" id="A0A914C312"/>